<dbReference type="InterPro" id="IPR046341">
    <property type="entry name" value="SET_dom_sf"/>
</dbReference>
<dbReference type="Pfam" id="PF00856">
    <property type="entry name" value="SET"/>
    <property type="match status" value="1"/>
</dbReference>
<reference evidence="4" key="1">
    <citation type="journal article" date="2023" name="Mol. Phylogenet. Evol.">
        <title>Genome-scale phylogeny and comparative genomics of the fungal order Sordariales.</title>
        <authorList>
            <person name="Hensen N."/>
            <person name="Bonometti L."/>
            <person name="Westerberg I."/>
            <person name="Brannstrom I.O."/>
            <person name="Guillou S."/>
            <person name="Cros-Aarteil S."/>
            <person name="Calhoun S."/>
            <person name="Haridas S."/>
            <person name="Kuo A."/>
            <person name="Mondo S."/>
            <person name="Pangilinan J."/>
            <person name="Riley R."/>
            <person name="LaButti K."/>
            <person name="Andreopoulos B."/>
            <person name="Lipzen A."/>
            <person name="Chen C."/>
            <person name="Yan M."/>
            <person name="Daum C."/>
            <person name="Ng V."/>
            <person name="Clum A."/>
            <person name="Steindorff A."/>
            <person name="Ohm R.A."/>
            <person name="Martin F."/>
            <person name="Silar P."/>
            <person name="Natvig D.O."/>
            <person name="Lalanne C."/>
            <person name="Gautier V."/>
            <person name="Ament-Velasquez S.L."/>
            <person name="Kruys A."/>
            <person name="Hutchinson M.I."/>
            <person name="Powell A.J."/>
            <person name="Barry K."/>
            <person name="Miller A.N."/>
            <person name="Grigoriev I.V."/>
            <person name="Debuchy R."/>
            <person name="Gladieux P."/>
            <person name="Hiltunen Thoren M."/>
            <person name="Johannesson H."/>
        </authorList>
    </citation>
    <scope>NUCLEOTIDE SEQUENCE</scope>
    <source>
        <strain evidence="4">CBS 560.94</strain>
    </source>
</reference>
<dbReference type="RefSeq" id="XP_062679629.1">
    <property type="nucleotide sequence ID" value="XM_062827188.1"/>
</dbReference>
<feature type="compositionally biased region" description="Acidic residues" evidence="1">
    <location>
        <begin position="519"/>
        <end position="531"/>
    </location>
</feature>
<evidence type="ECO:0000313" key="5">
    <source>
        <dbReference type="Proteomes" id="UP001278500"/>
    </source>
</evidence>
<feature type="chain" id="PRO_5042223771" description="SET domain-containing protein" evidence="2">
    <location>
        <begin position="18"/>
        <end position="531"/>
    </location>
</feature>
<dbReference type="EMBL" id="JAUEPP010000006">
    <property type="protein sequence ID" value="KAK3340687.1"/>
    <property type="molecule type" value="Genomic_DNA"/>
</dbReference>
<accession>A0AAE0JB43</accession>
<dbReference type="PANTHER" id="PTHR47332">
    <property type="entry name" value="SET DOMAIN-CONTAINING PROTEIN 5"/>
    <property type="match status" value="1"/>
</dbReference>
<dbReference type="PROSITE" id="PS50280">
    <property type="entry name" value="SET"/>
    <property type="match status" value="1"/>
</dbReference>
<feature type="compositionally biased region" description="Pro residues" evidence="1">
    <location>
        <begin position="248"/>
        <end position="259"/>
    </location>
</feature>
<feature type="compositionally biased region" description="Acidic residues" evidence="1">
    <location>
        <begin position="497"/>
        <end position="507"/>
    </location>
</feature>
<keyword evidence="2" id="KW-0732">Signal</keyword>
<dbReference type="SMART" id="SM00317">
    <property type="entry name" value="SET"/>
    <property type="match status" value="1"/>
</dbReference>
<name>A0AAE0JB43_9PEZI</name>
<gene>
    <name evidence="4" type="ORF">B0H65DRAFT_473199</name>
</gene>
<dbReference type="PANTHER" id="PTHR47332:SF6">
    <property type="entry name" value="SET DOMAIN-CONTAINING PROTEIN"/>
    <property type="match status" value="1"/>
</dbReference>
<protein>
    <recommendedName>
        <fullName evidence="3">SET domain-containing protein</fullName>
    </recommendedName>
</protein>
<dbReference type="SUPFAM" id="SSF82199">
    <property type="entry name" value="SET domain"/>
    <property type="match status" value="1"/>
</dbReference>
<dbReference type="AlphaFoldDB" id="A0AAE0JB43"/>
<proteinExistence type="predicted"/>
<feature type="signal peptide" evidence="2">
    <location>
        <begin position="1"/>
        <end position="17"/>
    </location>
</feature>
<comment type="caution">
    <text evidence="4">The sequence shown here is derived from an EMBL/GenBank/DDBJ whole genome shotgun (WGS) entry which is preliminary data.</text>
</comment>
<feature type="domain" description="SET" evidence="3">
    <location>
        <begin position="148"/>
        <end position="330"/>
    </location>
</feature>
<dbReference type="Gene3D" id="2.170.270.10">
    <property type="entry name" value="SET domain"/>
    <property type="match status" value="1"/>
</dbReference>
<evidence type="ECO:0000256" key="1">
    <source>
        <dbReference type="SAM" id="MobiDB-lite"/>
    </source>
</evidence>
<evidence type="ECO:0000313" key="4">
    <source>
        <dbReference type="EMBL" id="KAK3340687.1"/>
    </source>
</evidence>
<dbReference type="InterPro" id="IPR001214">
    <property type="entry name" value="SET_dom"/>
</dbReference>
<evidence type="ECO:0000256" key="2">
    <source>
        <dbReference type="SAM" id="SignalP"/>
    </source>
</evidence>
<dbReference type="Proteomes" id="UP001278500">
    <property type="component" value="Unassembled WGS sequence"/>
</dbReference>
<reference evidence="4" key="2">
    <citation type="submission" date="2023-06" db="EMBL/GenBank/DDBJ databases">
        <authorList>
            <consortium name="Lawrence Berkeley National Laboratory"/>
            <person name="Haridas S."/>
            <person name="Hensen N."/>
            <person name="Bonometti L."/>
            <person name="Westerberg I."/>
            <person name="Brannstrom I.O."/>
            <person name="Guillou S."/>
            <person name="Cros-Aarteil S."/>
            <person name="Calhoun S."/>
            <person name="Kuo A."/>
            <person name="Mondo S."/>
            <person name="Pangilinan J."/>
            <person name="Riley R."/>
            <person name="Labutti K."/>
            <person name="Andreopoulos B."/>
            <person name="Lipzen A."/>
            <person name="Chen C."/>
            <person name="Yanf M."/>
            <person name="Daum C."/>
            <person name="Ng V."/>
            <person name="Clum A."/>
            <person name="Steindorff A."/>
            <person name="Ohm R."/>
            <person name="Martin F."/>
            <person name="Silar P."/>
            <person name="Natvig D."/>
            <person name="Lalanne C."/>
            <person name="Gautier V."/>
            <person name="Ament-Velasquez S.L."/>
            <person name="Kruys A."/>
            <person name="Hutchinson M.I."/>
            <person name="Powell A.J."/>
            <person name="Barry K."/>
            <person name="Miller A.N."/>
            <person name="Grigoriev I.V."/>
            <person name="Debuchy R."/>
            <person name="Gladieux P."/>
            <person name="Thoren M.H."/>
            <person name="Johannesson H."/>
        </authorList>
    </citation>
    <scope>NUCLEOTIDE SEQUENCE</scope>
    <source>
        <strain evidence="4">CBS 560.94</strain>
    </source>
</reference>
<dbReference type="GeneID" id="87864342"/>
<keyword evidence="5" id="KW-1185">Reference proteome</keyword>
<sequence length="531" mass="58690">MKLSELLLAGAASIVLAHENVYPDVDESHSHAYDHKACGPEGLGDGSLRLSAADIFGTGDTDALTYYVGNNTRSHPREDLTPPSGHNWSHTTSCFNRISSNDAFCVFTDTSYADGHGISFITTAQRAAYLASLPTFTSPSTTTKPNPAKYTISSIPGKGLGLIATTRIPRGSLILSSHPTLMIDYRVFDELLRTDYISLEAAAISSLPQAHRSAFFNLSTQSKNANVTDGLSRIALTDTIITTNAFDIPPPRPSPPPSHPYASPQEPGDPADDLWYTVFASPISRLNHDCRPNADYRFDWNSNKDGPGLVQVITAVRDILPGEEITISYINPLKSRQARQKHLRTVWGFNCSCELCSRSRGMVEESDRRIRLIKELRRLLREEGKDDGSKVGRGEEEEGWMTGSRGQGDRTKMAESLVNLYEMEGLWGMIFEAYAIAAREYSIVGEAWMAMKWAELAVEFGAMVLGEGDEEVREMKELARDPWGHGSWRSRKSGGYGEEDEGEDWIEGDERPECFGVEDGSDGEDEDEEGW</sequence>
<feature type="region of interest" description="Disordered" evidence="1">
    <location>
        <begin position="245"/>
        <end position="268"/>
    </location>
</feature>
<feature type="compositionally biased region" description="Basic and acidic residues" evidence="1">
    <location>
        <begin position="384"/>
        <end position="394"/>
    </location>
</feature>
<feature type="region of interest" description="Disordered" evidence="1">
    <location>
        <begin position="384"/>
        <end position="408"/>
    </location>
</feature>
<dbReference type="CDD" id="cd20071">
    <property type="entry name" value="SET_SMYD"/>
    <property type="match status" value="1"/>
</dbReference>
<organism evidence="4 5">
    <name type="scientific">Neurospora tetraspora</name>
    <dbReference type="NCBI Taxonomy" id="94610"/>
    <lineage>
        <taxon>Eukaryota</taxon>
        <taxon>Fungi</taxon>
        <taxon>Dikarya</taxon>
        <taxon>Ascomycota</taxon>
        <taxon>Pezizomycotina</taxon>
        <taxon>Sordariomycetes</taxon>
        <taxon>Sordariomycetidae</taxon>
        <taxon>Sordariales</taxon>
        <taxon>Sordariaceae</taxon>
        <taxon>Neurospora</taxon>
    </lineage>
</organism>
<feature type="region of interest" description="Disordered" evidence="1">
    <location>
        <begin position="482"/>
        <end position="531"/>
    </location>
</feature>
<dbReference type="InterPro" id="IPR053185">
    <property type="entry name" value="SET_domain_protein"/>
</dbReference>
<evidence type="ECO:0000259" key="3">
    <source>
        <dbReference type="PROSITE" id="PS50280"/>
    </source>
</evidence>